<evidence type="ECO:0000313" key="7">
    <source>
        <dbReference type="Proteomes" id="UP000046395"/>
    </source>
</evidence>
<comment type="similarity">
    <text evidence="2">Belongs to the SMIM7 family.</text>
</comment>
<dbReference type="PANTHER" id="PTHR28622">
    <property type="entry name" value="SMALL INTEGRAL MEMBRANE PROTEIN 7"/>
    <property type="match status" value="1"/>
</dbReference>
<keyword evidence="7" id="KW-1185">Reference proteome</keyword>
<evidence type="ECO:0000256" key="3">
    <source>
        <dbReference type="ARBA" id="ARBA00022692"/>
    </source>
</evidence>
<feature type="transmembrane region" description="Helical" evidence="6">
    <location>
        <begin position="52"/>
        <end position="72"/>
    </location>
</feature>
<dbReference type="WBParaSite" id="TMUE_0000000394.1">
    <property type="protein sequence ID" value="TMUE_0000000394.1"/>
    <property type="gene ID" value="WBGene00296334"/>
</dbReference>
<evidence type="ECO:0000313" key="8">
    <source>
        <dbReference type="WBParaSite" id="TMUE_0000000394.1"/>
    </source>
</evidence>
<evidence type="ECO:0000256" key="6">
    <source>
        <dbReference type="SAM" id="Phobius"/>
    </source>
</evidence>
<dbReference type="GO" id="GO:0016020">
    <property type="term" value="C:membrane"/>
    <property type="evidence" value="ECO:0007669"/>
    <property type="project" value="UniProtKB-SubCell"/>
</dbReference>
<evidence type="ECO:0000313" key="9">
    <source>
        <dbReference type="WBParaSite" id="TMUE_0000002196.1"/>
    </source>
</evidence>
<accession>A0A5S6PZS7</accession>
<dbReference type="Proteomes" id="UP000046395">
    <property type="component" value="Unassembled WGS sequence"/>
</dbReference>
<sequence>MISELIISFTLVVNACAVLNFKYNDQLDEFAIGHSSSVGHSIRSFLVSVRQLRVFVAIWNLFIIFLMVVFFGN</sequence>
<comment type="subcellular location">
    <subcellularLocation>
        <location evidence="1">Membrane</location>
        <topology evidence="1">Single-pass membrane protein</topology>
    </subcellularLocation>
</comment>
<name>A0A5S6PZS7_TRIMR</name>
<dbReference type="WBParaSite" id="TMUE_0000002196.1">
    <property type="protein sequence ID" value="TMUE_0000002196.1"/>
    <property type="gene ID" value="WBGene00298049"/>
</dbReference>
<dbReference type="InterPro" id="IPR037659">
    <property type="entry name" value="SMIM7"/>
</dbReference>
<keyword evidence="3 6" id="KW-0812">Transmembrane</keyword>
<dbReference type="AlphaFoldDB" id="A0A5S6PZS7"/>
<evidence type="ECO:0000256" key="1">
    <source>
        <dbReference type="ARBA" id="ARBA00004167"/>
    </source>
</evidence>
<reference evidence="7" key="2">
    <citation type="submission" date="2014-03" db="EMBL/GenBank/DDBJ databases">
        <title>The whipworm genome and dual-species transcriptomics of an intimate host-pathogen interaction.</title>
        <authorList>
            <person name="Foth B.J."/>
            <person name="Tsai I.J."/>
            <person name="Reid A.J."/>
            <person name="Bancroft A.J."/>
            <person name="Nichol S."/>
            <person name="Tracey A."/>
            <person name="Holroyd N."/>
            <person name="Cotton J.A."/>
            <person name="Stanley E.J."/>
            <person name="Zarowiecki M."/>
            <person name="Liu J.Z."/>
            <person name="Huckvale T."/>
            <person name="Cooper P.J."/>
            <person name="Grencis R.K."/>
            <person name="Berriman M."/>
        </authorList>
    </citation>
    <scope>NUCLEOTIDE SEQUENCE [LARGE SCALE GENOMIC DNA]</scope>
    <source>
        <strain evidence="7">Edinburgh</strain>
    </source>
</reference>
<reference evidence="7" key="1">
    <citation type="submission" date="2013-11" db="EMBL/GenBank/DDBJ databases">
        <authorList>
            <person name="Aslett M."/>
        </authorList>
    </citation>
    <scope>NUCLEOTIDE SEQUENCE [LARGE SCALE GENOMIC DNA]</scope>
    <source>
        <strain evidence="7">Edinburgh</strain>
    </source>
</reference>
<evidence type="ECO:0000256" key="4">
    <source>
        <dbReference type="ARBA" id="ARBA00022989"/>
    </source>
</evidence>
<dbReference type="PANTHER" id="PTHR28622:SF1">
    <property type="entry name" value="SMALL INTEGRAL MEMBRANE PROTEIN 7"/>
    <property type="match status" value="1"/>
</dbReference>
<keyword evidence="5 6" id="KW-0472">Membrane</keyword>
<keyword evidence="4 6" id="KW-1133">Transmembrane helix</keyword>
<organism evidence="7 8">
    <name type="scientific">Trichuris muris</name>
    <name type="common">Mouse whipworm</name>
    <dbReference type="NCBI Taxonomy" id="70415"/>
    <lineage>
        <taxon>Eukaryota</taxon>
        <taxon>Metazoa</taxon>
        <taxon>Ecdysozoa</taxon>
        <taxon>Nematoda</taxon>
        <taxon>Enoplea</taxon>
        <taxon>Dorylaimia</taxon>
        <taxon>Trichinellida</taxon>
        <taxon>Trichuridae</taxon>
        <taxon>Trichuris</taxon>
    </lineage>
</organism>
<reference evidence="8 9" key="3">
    <citation type="submission" date="2019-12" db="UniProtKB">
        <authorList>
            <consortium name="WormBaseParasite"/>
        </authorList>
    </citation>
    <scope>IDENTIFICATION</scope>
</reference>
<evidence type="ECO:0000256" key="2">
    <source>
        <dbReference type="ARBA" id="ARBA00008578"/>
    </source>
</evidence>
<evidence type="ECO:0000256" key="5">
    <source>
        <dbReference type="ARBA" id="ARBA00023136"/>
    </source>
</evidence>
<dbReference type="STRING" id="70415.A0A5S6PZS7"/>
<proteinExistence type="inferred from homology"/>
<protein>
    <submittedName>
        <fullName evidence="8 9">Immediate early response 3-interacting protein 1</fullName>
    </submittedName>
</protein>
<dbReference type="WBParaSite" id="TMUE_2000008256.1">
    <property type="protein sequence ID" value="TMUE_2000008256.1"/>
    <property type="gene ID" value="WBGene00300188"/>
</dbReference>